<evidence type="ECO:0000313" key="8">
    <source>
        <dbReference type="EMBL" id="MBC8537990.1"/>
    </source>
</evidence>
<feature type="active site" description="Proton acceptor; specific for L-alanine" evidence="4">
    <location>
        <position position="263"/>
    </location>
</feature>
<dbReference type="PANTHER" id="PTHR30511:SF0">
    <property type="entry name" value="ALANINE RACEMASE, CATABOLIC-RELATED"/>
    <property type="match status" value="1"/>
</dbReference>
<dbReference type="HAMAP" id="MF_01201">
    <property type="entry name" value="Ala_racemase"/>
    <property type="match status" value="1"/>
</dbReference>
<comment type="similarity">
    <text evidence="4">Belongs to the alanine racemase family.</text>
</comment>
<dbReference type="Gene3D" id="3.20.20.10">
    <property type="entry name" value="Alanine racemase"/>
    <property type="match status" value="1"/>
</dbReference>
<dbReference type="EMBL" id="JACRSS010000001">
    <property type="protein sequence ID" value="MBC8537990.1"/>
    <property type="molecule type" value="Genomic_DNA"/>
</dbReference>
<dbReference type="RefSeq" id="WP_249279795.1">
    <property type="nucleotide sequence ID" value="NZ_JACRSS010000001.1"/>
</dbReference>
<feature type="binding site" evidence="4 6">
    <location>
        <position position="132"/>
    </location>
    <ligand>
        <name>substrate</name>
    </ligand>
</feature>
<comment type="caution">
    <text evidence="8">The sequence shown here is derived from an EMBL/GenBank/DDBJ whole genome shotgun (WGS) entry which is preliminary data.</text>
</comment>
<organism evidence="8 9">
    <name type="scientific">Guopingia tenuis</name>
    <dbReference type="NCBI Taxonomy" id="2763656"/>
    <lineage>
        <taxon>Bacteria</taxon>
        <taxon>Bacillati</taxon>
        <taxon>Bacillota</taxon>
        <taxon>Clostridia</taxon>
        <taxon>Christensenellales</taxon>
        <taxon>Christensenellaceae</taxon>
        <taxon>Guopingia</taxon>
    </lineage>
</organism>
<feature type="modified residue" description="N6-(pyridoxal phosphate)lysine" evidence="4 5">
    <location>
        <position position="34"/>
    </location>
</feature>
<dbReference type="SUPFAM" id="SSF50621">
    <property type="entry name" value="Alanine racemase C-terminal domain-like"/>
    <property type="match status" value="1"/>
</dbReference>
<dbReference type="GO" id="GO:0030170">
    <property type="term" value="F:pyridoxal phosphate binding"/>
    <property type="evidence" value="ECO:0007669"/>
    <property type="project" value="UniProtKB-UniRule"/>
</dbReference>
<dbReference type="NCBIfam" id="TIGR00492">
    <property type="entry name" value="alr"/>
    <property type="match status" value="1"/>
</dbReference>
<dbReference type="InterPro" id="IPR020622">
    <property type="entry name" value="Ala_racemase_pyridoxalP-BS"/>
</dbReference>
<dbReference type="PRINTS" id="PR00992">
    <property type="entry name" value="ALARACEMASE"/>
</dbReference>
<dbReference type="Pfam" id="PF00842">
    <property type="entry name" value="Ala_racemase_C"/>
    <property type="match status" value="1"/>
</dbReference>
<dbReference type="SUPFAM" id="SSF51419">
    <property type="entry name" value="PLP-binding barrel"/>
    <property type="match status" value="1"/>
</dbReference>
<feature type="binding site" evidence="4 6">
    <location>
        <position position="311"/>
    </location>
    <ligand>
        <name>substrate</name>
    </ligand>
</feature>
<feature type="domain" description="Alanine racemase C-terminal" evidence="7">
    <location>
        <begin position="242"/>
        <end position="369"/>
    </location>
</feature>
<evidence type="ECO:0000256" key="3">
    <source>
        <dbReference type="ARBA" id="ARBA00023235"/>
    </source>
</evidence>
<evidence type="ECO:0000256" key="6">
    <source>
        <dbReference type="PIRSR" id="PIRSR600821-52"/>
    </source>
</evidence>
<protein>
    <recommendedName>
        <fullName evidence="4">Alanine racemase</fullName>
        <ecNumber evidence="4">5.1.1.1</ecNumber>
    </recommendedName>
</protein>
<dbReference type="EC" id="5.1.1.1" evidence="4"/>
<dbReference type="GO" id="GO:0005829">
    <property type="term" value="C:cytosol"/>
    <property type="evidence" value="ECO:0007669"/>
    <property type="project" value="TreeGrafter"/>
</dbReference>
<dbReference type="Proteomes" id="UP000617951">
    <property type="component" value="Unassembled WGS sequence"/>
</dbReference>
<evidence type="ECO:0000256" key="2">
    <source>
        <dbReference type="ARBA" id="ARBA00022898"/>
    </source>
</evidence>
<feature type="active site" description="Proton acceptor; specific for D-alanine" evidence="4">
    <location>
        <position position="34"/>
    </location>
</feature>
<dbReference type="FunFam" id="3.20.20.10:FF:000002">
    <property type="entry name" value="Alanine racemase"/>
    <property type="match status" value="1"/>
</dbReference>
<name>A0A926DJ20_9FIRM</name>
<dbReference type="Gene3D" id="2.40.37.10">
    <property type="entry name" value="Lyase, Ornithine Decarboxylase, Chain A, domain 1"/>
    <property type="match status" value="1"/>
</dbReference>
<accession>A0A926DJ20</accession>
<evidence type="ECO:0000259" key="7">
    <source>
        <dbReference type="SMART" id="SM01005"/>
    </source>
</evidence>
<dbReference type="GO" id="GO:0030632">
    <property type="term" value="P:D-alanine biosynthetic process"/>
    <property type="evidence" value="ECO:0007669"/>
    <property type="project" value="UniProtKB-UniRule"/>
</dbReference>
<comment type="function">
    <text evidence="4">Catalyzes the interconversion of L-alanine and D-alanine. May also act on other amino acids.</text>
</comment>
<evidence type="ECO:0000256" key="5">
    <source>
        <dbReference type="PIRSR" id="PIRSR600821-50"/>
    </source>
</evidence>
<keyword evidence="2 4" id="KW-0663">Pyridoxal phosphate</keyword>
<dbReference type="InterPro" id="IPR001608">
    <property type="entry name" value="Ala_racemase_N"/>
</dbReference>
<comment type="catalytic activity">
    <reaction evidence="4">
        <text>L-alanine = D-alanine</text>
        <dbReference type="Rhea" id="RHEA:20249"/>
        <dbReference type="ChEBI" id="CHEBI:57416"/>
        <dbReference type="ChEBI" id="CHEBI:57972"/>
        <dbReference type="EC" id="5.1.1.1"/>
    </reaction>
</comment>
<comment type="cofactor">
    <cofactor evidence="1 4 5">
        <name>pyridoxal 5'-phosphate</name>
        <dbReference type="ChEBI" id="CHEBI:597326"/>
    </cofactor>
</comment>
<dbReference type="SMART" id="SM01005">
    <property type="entry name" value="Ala_racemase_C"/>
    <property type="match status" value="1"/>
</dbReference>
<dbReference type="InterPro" id="IPR009006">
    <property type="entry name" value="Ala_racemase/Decarboxylase_C"/>
</dbReference>
<dbReference type="AlphaFoldDB" id="A0A926DJ20"/>
<gene>
    <name evidence="8" type="primary">alr</name>
    <name evidence="8" type="ORF">H8693_03440</name>
</gene>
<keyword evidence="9" id="KW-1185">Reference proteome</keyword>
<reference evidence="8" key="1">
    <citation type="submission" date="2020-08" db="EMBL/GenBank/DDBJ databases">
        <title>Genome public.</title>
        <authorList>
            <person name="Liu C."/>
            <person name="Sun Q."/>
        </authorList>
    </citation>
    <scope>NUCLEOTIDE SEQUENCE</scope>
    <source>
        <strain evidence="8">NSJ-63</strain>
    </source>
</reference>
<evidence type="ECO:0000256" key="4">
    <source>
        <dbReference type="HAMAP-Rule" id="MF_01201"/>
    </source>
</evidence>
<proteinExistence type="inferred from homology"/>
<keyword evidence="3 4" id="KW-0413">Isomerase</keyword>
<evidence type="ECO:0000313" key="9">
    <source>
        <dbReference type="Proteomes" id="UP000617951"/>
    </source>
</evidence>
<evidence type="ECO:0000256" key="1">
    <source>
        <dbReference type="ARBA" id="ARBA00001933"/>
    </source>
</evidence>
<dbReference type="InterPro" id="IPR011079">
    <property type="entry name" value="Ala_racemase_C"/>
</dbReference>
<dbReference type="PANTHER" id="PTHR30511">
    <property type="entry name" value="ALANINE RACEMASE"/>
    <property type="match status" value="1"/>
</dbReference>
<sequence length="372" mass="40192">MLRRTYALVDLEKIADNIRELKRCAGTGVMAVVKADAYGHGMVPVAKKALQCGVTSFAVATPDEAVGLRKAVPEGMILVLSPVEREAYPVLIEKNISLCAFEAWHLGEIAESAKAVGKKARVHIKLDTGMGRVGLRTDGEMAEVLKVLRENPETLEFEGLFTHFATADAADLSFARIQLSRFCHWREMVLAAGFSPVCHASNSAATMALGAAHFDLCRMGISMYGYMPSGEMEPGLAKLSPALSLWSYVSHVKTIAPGETVSYGRTFMAGRETRIATVPIGYADGYRRALSGRGEAVLAGKKVRVAGRVCMDQIMLDVTGLEVKPGDPVLLLGEQNGLSVTADDWAEKCGTISYEILTGLTARIPRVYVHEE</sequence>
<dbReference type="InterPro" id="IPR029066">
    <property type="entry name" value="PLP-binding_barrel"/>
</dbReference>
<dbReference type="CDD" id="cd00430">
    <property type="entry name" value="PLPDE_III_AR"/>
    <property type="match status" value="1"/>
</dbReference>
<dbReference type="Pfam" id="PF01168">
    <property type="entry name" value="Ala_racemase_N"/>
    <property type="match status" value="1"/>
</dbReference>
<dbReference type="GO" id="GO:0008784">
    <property type="term" value="F:alanine racemase activity"/>
    <property type="evidence" value="ECO:0007669"/>
    <property type="project" value="UniProtKB-UniRule"/>
</dbReference>
<dbReference type="PROSITE" id="PS00395">
    <property type="entry name" value="ALANINE_RACEMASE"/>
    <property type="match status" value="1"/>
</dbReference>
<comment type="pathway">
    <text evidence="4">Amino-acid biosynthesis; D-alanine biosynthesis; D-alanine from L-alanine: step 1/1.</text>
</comment>
<dbReference type="InterPro" id="IPR000821">
    <property type="entry name" value="Ala_racemase"/>
</dbReference>